<accession>A0ABS0Y6P4</accession>
<evidence type="ECO:0000256" key="12">
    <source>
        <dbReference type="ARBA" id="ARBA00022777"/>
    </source>
</evidence>
<keyword evidence="10" id="KW-0677">Repeat</keyword>
<evidence type="ECO:0000256" key="16">
    <source>
        <dbReference type="ARBA" id="ARBA00023170"/>
    </source>
</evidence>
<evidence type="ECO:0000256" key="2">
    <source>
        <dbReference type="ARBA" id="ARBA00012438"/>
    </source>
</evidence>
<dbReference type="EMBL" id="JAELXT010000027">
    <property type="protein sequence ID" value="MBJ6127580.1"/>
    <property type="molecule type" value="Genomic_DNA"/>
</dbReference>
<dbReference type="Gene3D" id="2.10.70.100">
    <property type="match status" value="1"/>
</dbReference>
<feature type="domain" description="PAC" evidence="18">
    <location>
        <begin position="472"/>
        <end position="527"/>
    </location>
</feature>
<evidence type="ECO:0000259" key="17">
    <source>
        <dbReference type="PROSITE" id="PS50112"/>
    </source>
</evidence>
<keyword evidence="15" id="KW-0843">Virulence</keyword>
<evidence type="ECO:0000256" key="8">
    <source>
        <dbReference type="ARBA" id="ARBA00022643"/>
    </source>
</evidence>
<evidence type="ECO:0000256" key="7">
    <source>
        <dbReference type="ARBA" id="ARBA00022630"/>
    </source>
</evidence>
<reference evidence="20" key="1">
    <citation type="submission" date="2020-12" db="EMBL/GenBank/DDBJ databases">
        <title>Hymenobacter sp.</title>
        <authorList>
            <person name="Kim M.K."/>
        </authorList>
    </citation>
    <scope>NUCLEOTIDE SEQUENCE [LARGE SCALE GENOMIC DNA]</scope>
    <source>
        <strain evidence="20">BT325</strain>
    </source>
</reference>
<feature type="domain" description="PAS" evidence="17">
    <location>
        <begin position="397"/>
        <end position="468"/>
    </location>
</feature>
<keyword evidence="7" id="KW-0285">Flavoprotein</keyword>
<dbReference type="InterPro" id="IPR001610">
    <property type="entry name" value="PAC"/>
</dbReference>
<keyword evidence="12" id="KW-0418">Kinase</keyword>
<evidence type="ECO:0000256" key="3">
    <source>
        <dbReference type="ARBA" id="ARBA00021740"/>
    </source>
</evidence>
<evidence type="ECO:0000256" key="15">
    <source>
        <dbReference type="ARBA" id="ARBA00023026"/>
    </source>
</evidence>
<sequence length="722" mass="79781">MSAMHGKPDASVRSPGDAPTDRLRLFFQQAPGMIAILSGPNHVFEFANTAYLDLVGRQEVVGKRVRDVLPELEEQGTVALLDQVYATGEPFIGRRMPVAFRRQANAPAETRYMDFVYQPVLDDEARVTGIFAQGFDVTRQVETEAAFSESEARYRLFSEETREGVVVHNGDVILDCNPAYARVFGYADAAEVIGLPSTAFVTPRSAPLLREKGASGDEEPYEIEAIRKDGSVFPAEFVGRVATWKGQKVRIGLARDLTERKRREAALRDSEAHFAAIFDQSAAGFGEVDLTGRFLRVNDRFCEISGYTREELLSGRRMQDITHPDDLPENVRLFRHAVESGEPFEIEKRYIRPDGSDVWVSNTVTLIRNEAGQPQTVASVSLDLTARREAEAALRQSESRLRLALDAGRMAVWVSDTRTNSVTTSPELNRLLGFPEDATPAIEEVRARYAPGARERLQAAAAAALGRGERYAEEELEIVWPDGSHHWLLLRADLEVSSGAEGAAYVRATGVAFDVTERKLWEERQRLLINELNHRVKNTLATVQSLATQSFRNTGAGNGPNFTAFQERLFALARAHDILTRDNWEGAELRDIVGEVIEPYCRLSSGRCDIDGPRVRLTPSMALALSMAVHELATNAAKYGALSVPEGQVSISWSVMPGKPRELTLCWQERCGPPVALPERKGFGTRLIERSLAQELAGEVSLAYVPTGVVCTVKAPLPEAMA</sequence>
<gene>
    <name evidence="19" type="ORF">JAO75_19440</name>
</gene>
<dbReference type="SMART" id="SM00911">
    <property type="entry name" value="HWE_HK"/>
    <property type="match status" value="1"/>
</dbReference>
<evidence type="ECO:0000256" key="5">
    <source>
        <dbReference type="ARBA" id="ARBA00022553"/>
    </source>
</evidence>
<dbReference type="Pfam" id="PF13426">
    <property type="entry name" value="PAS_9"/>
    <property type="match status" value="1"/>
</dbReference>
<keyword evidence="6" id="KW-0716">Sensory transduction</keyword>
<protein>
    <recommendedName>
        <fullName evidence="3">Blue-light-activated histidine kinase</fullName>
        <ecNumber evidence="2">2.7.13.3</ecNumber>
    </recommendedName>
</protein>
<feature type="domain" description="PAC" evidence="18">
    <location>
        <begin position="219"/>
        <end position="269"/>
    </location>
</feature>
<dbReference type="Pfam" id="PF08448">
    <property type="entry name" value="PAS_4"/>
    <property type="match status" value="1"/>
</dbReference>
<keyword evidence="14" id="KW-0157">Chromophore</keyword>
<dbReference type="Pfam" id="PF08447">
    <property type="entry name" value="PAS_3"/>
    <property type="match status" value="2"/>
</dbReference>
<dbReference type="InterPro" id="IPR035965">
    <property type="entry name" value="PAS-like_dom_sf"/>
</dbReference>
<keyword evidence="20" id="KW-1185">Reference proteome</keyword>
<keyword evidence="9" id="KW-0808">Transferase</keyword>
<dbReference type="CDD" id="cd00130">
    <property type="entry name" value="PAS"/>
    <property type="match status" value="2"/>
</dbReference>
<organism evidence="19 20">
    <name type="scientific">Microvirga splendida</name>
    <dbReference type="NCBI Taxonomy" id="2795727"/>
    <lineage>
        <taxon>Bacteria</taxon>
        <taxon>Pseudomonadati</taxon>
        <taxon>Pseudomonadota</taxon>
        <taxon>Alphaproteobacteria</taxon>
        <taxon>Hyphomicrobiales</taxon>
        <taxon>Methylobacteriaceae</taxon>
        <taxon>Microvirga</taxon>
    </lineage>
</organism>
<keyword evidence="13" id="KW-0067">ATP-binding</keyword>
<dbReference type="PROSITE" id="PS50112">
    <property type="entry name" value="PAS"/>
    <property type="match status" value="2"/>
</dbReference>
<evidence type="ECO:0000256" key="6">
    <source>
        <dbReference type="ARBA" id="ARBA00022606"/>
    </source>
</evidence>
<dbReference type="Proteomes" id="UP000620670">
    <property type="component" value="Unassembled WGS sequence"/>
</dbReference>
<dbReference type="Gene3D" id="3.30.450.20">
    <property type="entry name" value="PAS domain"/>
    <property type="match status" value="4"/>
</dbReference>
<dbReference type="SMART" id="SM00091">
    <property type="entry name" value="PAS"/>
    <property type="match status" value="4"/>
</dbReference>
<keyword evidence="11" id="KW-0547">Nucleotide-binding</keyword>
<evidence type="ECO:0000313" key="20">
    <source>
        <dbReference type="Proteomes" id="UP000620670"/>
    </source>
</evidence>
<name>A0ABS0Y6P4_9HYPH</name>
<dbReference type="SMART" id="SM00086">
    <property type="entry name" value="PAC"/>
    <property type="match status" value="4"/>
</dbReference>
<dbReference type="InterPro" id="IPR011102">
    <property type="entry name" value="Sig_transdc_His_kinase_HWE"/>
</dbReference>
<dbReference type="InterPro" id="IPR000014">
    <property type="entry name" value="PAS"/>
</dbReference>
<evidence type="ECO:0000313" key="19">
    <source>
        <dbReference type="EMBL" id="MBJ6127580.1"/>
    </source>
</evidence>
<dbReference type="InterPro" id="IPR013655">
    <property type="entry name" value="PAS_fold_3"/>
</dbReference>
<dbReference type="InterPro" id="IPR013656">
    <property type="entry name" value="PAS_4"/>
</dbReference>
<dbReference type="InterPro" id="IPR000700">
    <property type="entry name" value="PAS-assoc_C"/>
</dbReference>
<dbReference type="EC" id="2.7.13.3" evidence="2"/>
<comment type="catalytic activity">
    <reaction evidence="1">
        <text>ATP + protein L-histidine = ADP + protein N-phospho-L-histidine.</text>
        <dbReference type="EC" id="2.7.13.3"/>
    </reaction>
</comment>
<comment type="caution">
    <text evidence="19">The sequence shown here is derived from an EMBL/GenBank/DDBJ whole genome shotgun (WGS) entry which is preliminary data.</text>
</comment>
<keyword evidence="16" id="KW-0675">Receptor</keyword>
<evidence type="ECO:0000256" key="4">
    <source>
        <dbReference type="ARBA" id="ARBA00022543"/>
    </source>
</evidence>
<keyword evidence="8" id="KW-0288">FMN</keyword>
<dbReference type="PROSITE" id="PS50113">
    <property type="entry name" value="PAC"/>
    <property type="match status" value="3"/>
</dbReference>
<keyword evidence="5" id="KW-0597">Phosphoprotein</keyword>
<feature type="domain" description="PAS" evidence="17">
    <location>
        <begin position="270"/>
        <end position="341"/>
    </location>
</feature>
<proteinExistence type="predicted"/>
<evidence type="ECO:0000256" key="14">
    <source>
        <dbReference type="ARBA" id="ARBA00022991"/>
    </source>
</evidence>
<dbReference type="PANTHER" id="PTHR41523:SF7">
    <property type="entry name" value="HISTIDINE KINASE"/>
    <property type="match status" value="1"/>
</dbReference>
<evidence type="ECO:0000256" key="9">
    <source>
        <dbReference type="ARBA" id="ARBA00022679"/>
    </source>
</evidence>
<evidence type="ECO:0000259" key="18">
    <source>
        <dbReference type="PROSITE" id="PS50113"/>
    </source>
</evidence>
<dbReference type="PANTHER" id="PTHR41523">
    <property type="entry name" value="TWO-COMPONENT SYSTEM SENSOR PROTEIN"/>
    <property type="match status" value="1"/>
</dbReference>
<dbReference type="Pfam" id="PF07536">
    <property type="entry name" value="HWE_HK"/>
    <property type="match status" value="1"/>
</dbReference>
<dbReference type="SUPFAM" id="SSF55785">
    <property type="entry name" value="PYP-like sensor domain (PAS domain)"/>
    <property type="match status" value="4"/>
</dbReference>
<dbReference type="InterPro" id="IPR036890">
    <property type="entry name" value="HATPase_C_sf"/>
</dbReference>
<evidence type="ECO:0000256" key="11">
    <source>
        <dbReference type="ARBA" id="ARBA00022741"/>
    </source>
</evidence>
<feature type="domain" description="PAC" evidence="18">
    <location>
        <begin position="344"/>
        <end position="396"/>
    </location>
</feature>
<evidence type="ECO:0000256" key="13">
    <source>
        <dbReference type="ARBA" id="ARBA00022840"/>
    </source>
</evidence>
<evidence type="ECO:0000256" key="1">
    <source>
        <dbReference type="ARBA" id="ARBA00000085"/>
    </source>
</evidence>
<evidence type="ECO:0000256" key="10">
    <source>
        <dbReference type="ARBA" id="ARBA00022737"/>
    </source>
</evidence>
<keyword evidence="4" id="KW-0600">Photoreceptor protein</keyword>
<dbReference type="NCBIfam" id="TIGR00229">
    <property type="entry name" value="sensory_box"/>
    <property type="match status" value="2"/>
</dbReference>
<dbReference type="Gene3D" id="3.30.565.10">
    <property type="entry name" value="Histidine kinase-like ATPase, C-terminal domain"/>
    <property type="match status" value="1"/>
</dbReference>